<keyword evidence="3" id="KW-1185">Reference proteome</keyword>
<accession>A0A6A5XEA2</accession>
<evidence type="ECO:0000313" key="3">
    <source>
        <dbReference type="Proteomes" id="UP000799778"/>
    </source>
</evidence>
<evidence type="ECO:0008006" key="4">
    <source>
        <dbReference type="Google" id="ProtNLM"/>
    </source>
</evidence>
<keyword evidence="1" id="KW-0808">Transferase</keyword>
<dbReference type="RefSeq" id="XP_033379569.1">
    <property type="nucleotide sequence ID" value="XM_033528939.1"/>
</dbReference>
<dbReference type="EMBL" id="ML978074">
    <property type="protein sequence ID" value="KAF2011230.1"/>
    <property type="molecule type" value="Genomic_DNA"/>
</dbReference>
<dbReference type="OrthoDB" id="66144at2759"/>
<reference evidence="2" key="1">
    <citation type="journal article" date="2020" name="Stud. Mycol.">
        <title>101 Dothideomycetes genomes: a test case for predicting lifestyles and emergence of pathogens.</title>
        <authorList>
            <person name="Haridas S."/>
            <person name="Albert R."/>
            <person name="Binder M."/>
            <person name="Bloem J."/>
            <person name="Labutti K."/>
            <person name="Salamov A."/>
            <person name="Andreopoulos B."/>
            <person name="Baker S."/>
            <person name="Barry K."/>
            <person name="Bills G."/>
            <person name="Bluhm B."/>
            <person name="Cannon C."/>
            <person name="Castanera R."/>
            <person name="Culley D."/>
            <person name="Daum C."/>
            <person name="Ezra D."/>
            <person name="Gonzalez J."/>
            <person name="Henrissat B."/>
            <person name="Kuo A."/>
            <person name="Liang C."/>
            <person name="Lipzen A."/>
            <person name="Lutzoni F."/>
            <person name="Magnuson J."/>
            <person name="Mondo S."/>
            <person name="Nolan M."/>
            <person name="Ohm R."/>
            <person name="Pangilinan J."/>
            <person name="Park H.-J."/>
            <person name="Ramirez L."/>
            <person name="Alfaro M."/>
            <person name="Sun H."/>
            <person name="Tritt A."/>
            <person name="Yoshinaga Y."/>
            <person name="Zwiers L.-H."/>
            <person name="Turgeon B."/>
            <person name="Goodwin S."/>
            <person name="Spatafora J."/>
            <person name="Crous P."/>
            <person name="Grigoriev I."/>
        </authorList>
    </citation>
    <scope>NUCLEOTIDE SEQUENCE</scope>
    <source>
        <strain evidence="2">CBS 175.79</strain>
    </source>
</reference>
<dbReference type="InterPro" id="IPR029063">
    <property type="entry name" value="SAM-dependent_MTases_sf"/>
</dbReference>
<sequence length="169" mass="18789">MLDAFDQKIAALEHPETANLASVNVLLKSADDFHLQGACAALASRRGEKDHNAAHRFDLIVSHLTLHHIEDMGELFRTMFGCLKHGGRIALTDYEDFGPEAVPFHPIAKRPGVERHGIKKSEAEEIIDGVGFNEVNVEVAYVLRKEVEAEDGKPAREMDFPFLICCGQR</sequence>
<dbReference type="SUPFAM" id="SSF53335">
    <property type="entry name" value="S-adenosyl-L-methionine-dependent methyltransferases"/>
    <property type="match status" value="1"/>
</dbReference>
<dbReference type="GeneID" id="54286336"/>
<dbReference type="Proteomes" id="UP000799778">
    <property type="component" value="Unassembled WGS sequence"/>
</dbReference>
<organism evidence="2 3">
    <name type="scientific">Aaosphaeria arxii CBS 175.79</name>
    <dbReference type="NCBI Taxonomy" id="1450172"/>
    <lineage>
        <taxon>Eukaryota</taxon>
        <taxon>Fungi</taxon>
        <taxon>Dikarya</taxon>
        <taxon>Ascomycota</taxon>
        <taxon>Pezizomycotina</taxon>
        <taxon>Dothideomycetes</taxon>
        <taxon>Pleosporomycetidae</taxon>
        <taxon>Pleosporales</taxon>
        <taxon>Pleosporales incertae sedis</taxon>
        <taxon>Aaosphaeria</taxon>
    </lineage>
</organism>
<feature type="non-terminal residue" evidence="2">
    <location>
        <position position="169"/>
    </location>
</feature>
<protein>
    <recommendedName>
        <fullName evidence="4">Methyltransferase type 11 domain-containing protein</fullName>
    </recommendedName>
</protein>
<gene>
    <name evidence="2" type="ORF">BU24DRAFT_426313</name>
</gene>
<dbReference type="AlphaFoldDB" id="A0A6A5XEA2"/>
<dbReference type="Pfam" id="PF13489">
    <property type="entry name" value="Methyltransf_23"/>
    <property type="match status" value="1"/>
</dbReference>
<proteinExistence type="predicted"/>
<dbReference type="PANTHER" id="PTHR43861:SF3">
    <property type="entry name" value="PUTATIVE (AFU_ORTHOLOGUE AFUA_2G14390)-RELATED"/>
    <property type="match status" value="1"/>
</dbReference>
<name>A0A6A5XEA2_9PLEO</name>
<dbReference type="PANTHER" id="PTHR43861">
    <property type="entry name" value="TRANS-ACONITATE 2-METHYLTRANSFERASE-RELATED"/>
    <property type="match status" value="1"/>
</dbReference>
<evidence type="ECO:0000313" key="2">
    <source>
        <dbReference type="EMBL" id="KAF2011230.1"/>
    </source>
</evidence>
<dbReference type="GO" id="GO:0016740">
    <property type="term" value="F:transferase activity"/>
    <property type="evidence" value="ECO:0007669"/>
    <property type="project" value="UniProtKB-KW"/>
</dbReference>
<dbReference type="Gene3D" id="3.40.50.150">
    <property type="entry name" value="Vaccinia Virus protein VP39"/>
    <property type="match status" value="1"/>
</dbReference>
<evidence type="ECO:0000256" key="1">
    <source>
        <dbReference type="ARBA" id="ARBA00022679"/>
    </source>
</evidence>